<dbReference type="InterPro" id="IPR052027">
    <property type="entry name" value="PspC"/>
</dbReference>
<keyword evidence="4 6" id="KW-1133">Transmembrane helix</keyword>
<dbReference type="InterPro" id="IPR007168">
    <property type="entry name" value="Phageshock_PspC_N"/>
</dbReference>
<evidence type="ECO:0000256" key="2">
    <source>
        <dbReference type="ARBA" id="ARBA00022475"/>
    </source>
</evidence>
<evidence type="ECO:0000256" key="4">
    <source>
        <dbReference type="ARBA" id="ARBA00022989"/>
    </source>
</evidence>
<dbReference type="Pfam" id="PF04024">
    <property type="entry name" value="PspC"/>
    <property type="match status" value="2"/>
</dbReference>
<feature type="domain" description="Phage shock protein PspC N-terminal" evidence="7">
    <location>
        <begin position="177"/>
        <end position="234"/>
    </location>
</feature>
<dbReference type="HOGENOM" id="CLU_1207987_0_0_0"/>
<keyword evidence="3 6" id="KW-0812">Transmembrane</keyword>
<feature type="transmembrane region" description="Helical" evidence="6">
    <location>
        <begin position="36"/>
        <end position="60"/>
    </location>
</feature>
<evidence type="ECO:0000256" key="6">
    <source>
        <dbReference type="SAM" id="Phobius"/>
    </source>
</evidence>
<sequence>MNEKRMLYRHPSDKVIAGVCAGVAEYFGWDPVLVRVLWVVATFMSWGGGLLAYILLALFLPTGNNTVGQLRPPALELNQKGVTWTAGILMGAGVLWLLANLGILPGLWGALWGVVAVVFWPAVLIGAGYLLLRANSDRNIDQEFAQAARRMKEAMNSAMPGNAEFQARMSQMRARMPLRRSRSNRMVLGVCGGIGERLGVDANLIRLIWVAITLGSMGLGLLLYIGLAVLMPEEQAHVGTNGQVQHIQVTNSETHNG</sequence>
<organism evidence="8 9">
    <name type="scientific">Caldilinea aerophila (strain DSM 14535 / JCM 11387 / NBRC 104270 / STL-6-O1)</name>
    <dbReference type="NCBI Taxonomy" id="926550"/>
    <lineage>
        <taxon>Bacteria</taxon>
        <taxon>Bacillati</taxon>
        <taxon>Chloroflexota</taxon>
        <taxon>Caldilineae</taxon>
        <taxon>Caldilineales</taxon>
        <taxon>Caldilineaceae</taxon>
        <taxon>Caldilinea</taxon>
    </lineage>
</organism>
<evidence type="ECO:0000256" key="5">
    <source>
        <dbReference type="ARBA" id="ARBA00023136"/>
    </source>
</evidence>
<dbReference type="EMBL" id="AP012337">
    <property type="protein sequence ID" value="BAL98061.1"/>
    <property type="molecule type" value="Genomic_DNA"/>
</dbReference>
<protein>
    <recommendedName>
        <fullName evidence="7">Phage shock protein PspC N-terminal domain-containing protein</fullName>
    </recommendedName>
</protein>
<evidence type="ECO:0000313" key="9">
    <source>
        <dbReference type="Proteomes" id="UP000007880"/>
    </source>
</evidence>
<dbReference type="KEGG" id="cap:CLDAP_00220"/>
<comment type="subcellular location">
    <subcellularLocation>
        <location evidence="1">Cell membrane</location>
        <topology evidence="1">Single-pass membrane protein</topology>
    </subcellularLocation>
</comment>
<dbReference type="eggNOG" id="COG1983">
    <property type="taxonomic scope" value="Bacteria"/>
</dbReference>
<keyword evidence="5 6" id="KW-0472">Membrane</keyword>
<dbReference type="GO" id="GO:0005886">
    <property type="term" value="C:plasma membrane"/>
    <property type="evidence" value="ECO:0007669"/>
    <property type="project" value="UniProtKB-SubCell"/>
</dbReference>
<dbReference type="PANTHER" id="PTHR33885">
    <property type="entry name" value="PHAGE SHOCK PROTEIN C"/>
    <property type="match status" value="1"/>
</dbReference>
<dbReference type="AlphaFoldDB" id="I0HYH4"/>
<name>I0HYH4_CALAS</name>
<dbReference type="STRING" id="926550.CLDAP_00220"/>
<evidence type="ECO:0000259" key="7">
    <source>
        <dbReference type="Pfam" id="PF04024"/>
    </source>
</evidence>
<feature type="domain" description="Phage shock protein PspC N-terminal" evidence="7">
    <location>
        <begin position="6"/>
        <end position="62"/>
    </location>
</feature>
<keyword evidence="9" id="KW-1185">Reference proteome</keyword>
<reference evidence="8 9" key="1">
    <citation type="submission" date="2012-02" db="EMBL/GenBank/DDBJ databases">
        <title>Complete genome sequence of Caldilinea aerophila DSM 14535 (= NBRC 102666).</title>
        <authorList>
            <person name="Oguchi A."/>
            <person name="Hosoyama A."/>
            <person name="Sekine M."/>
            <person name="Fukai R."/>
            <person name="Kato Y."/>
            <person name="Nakamura S."/>
            <person name="Hanada S."/>
            <person name="Yamazaki S."/>
            <person name="Fujita N."/>
        </authorList>
    </citation>
    <scope>NUCLEOTIDE SEQUENCE [LARGE SCALE GENOMIC DNA]</scope>
    <source>
        <strain evidence="9">DSM 14535 / JCM 11387 / NBRC 104270 / STL-6-O1</strain>
    </source>
</reference>
<evidence type="ECO:0000256" key="1">
    <source>
        <dbReference type="ARBA" id="ARBA00004162"/>
    </source>
</evidence>
<gene>
    <name evidence="8" type="ordered locus">CLDAP_00220</name>
</gene>
<feature type="transmembrane region" description="Helical" evidence="6">
    <location>
        <begin position="81"/>
        <end position="104"/>
    </location>
</feature>
<evidence type="ECO:0000313" key="8">
    <source>
        <dbReference type="EMBL" id="BAL98061.1"/>
    </source>
</evidence>
<accession>I0HYH4</accession>
<dbReference type="PANTHER" id="PTHR33885:SF3">
    <property type="entry name" value="PHAGE SHOCK PROTEIN C"/>
    <property type="match status" value="1"/>
</dbReference>
<dbReference type="Proteomes" id="UP000007880">
    <property type="component" value="Chromosome"/>
</dbReference>
<proteinExistence type="predicted"/>
<feature type="transmembrane region" description="Helical" evidence="6">
    <location>
        <begin position="207"/>
        <end position="231"/>
    </location>
</feature>
<feature type="transmembrane region" description="Helical" evidence="6">
    <location>
        <begin position="110"/>
        <end position="132"/>
    </location>
</feature>
<evidence type="ECO:0000256" key="3">
    <source>
        <dbReference type="ARBA" id="ARBA00022692"/>
    </source>
</evidence>
<keyword evidence="2" id="KW-1003">Cell membrane</keyword>
<dbReference type="RefSeq" id="WP_014431304.1">
    <property type="nucleotide sequence ID" value="NC_017079.1"/>
</dbReference>